<evidence type="ECO:0000256" key="1">
    <source>
        <dbReference type="ARBA" id="ARBA00001602"/>
    </source>
</evidence>
<gene>
    <name evidence="7" type="primary">murI</name>
    <name evidence="8" type="ordered locus">Thein_1844</name>
</gene>
<dbReference type="GO" id="GO:0008360">
    <property type="term" value="P:regulation of cell shape"/>
    <property type="evidence" value="ECO:0007669"/>
    <property type="project" value="UniProtKB-KW"/>
</dbReference>
<feature type="binding site" evidence="7">
    <location>
        <begin position="182"/>
        <end position="183"/>
    </location>
    <ligand>
        <name>substrate</name>
    </ligand>
</feature>
<evidence type="ECO:0000313" key="9">
    <source>
        <dbReference type="Proteomes" id="UP000006793"/>
    </source>
</evidence>
<reference evidence="9" key="1">
    <citation type="submission" date="2011-04" db="EMBL/GenBank/DDBJ databases">
        <title>The complete genome of Thermodesulfatator indicus DSM 15286.</title>
        <authorList>
            <person name="Lucas S."/>
            <person name="Copeland A."/>
            <person name="Lapidus A."/>
            <person name="Bruce D."/>
            <person name="Goodwin L."/>
            <person name="Pitluck S."/>
            <person name="Peters L."/>
            <person name="Kyrpides N."/>
            <person name="Mavromatis K."/>
            <person name="Pagani I."/>
            <person name="Ivanova N."/>
            <person name="Saunders L."/>
            <person name="Detter J.C."/>
            <person name="Tapia R."/>
            <person name="Han C."/>
            <person name="Land M."/>
            <person name="Hauser L."/>
            <person name="Markowitz V."/>
            <person name="Cheng J.-F."/>
            <person name="Hugenholtz P."/>
            <person name="Woyke T."/>
            <person name="Wu D."/>
            <person name="Spring S."/>
            <person name="Schroeder M."/>
            <person name="Brambilla E."/>
            <person name="Klenk H.-P."/>
            <person name="Eisen J.A."/>
        </authorList>
    </citation>
    <scope>NUCLEOTIDE SEQUENCE [LARGE SCALE GENOMIC DNA]</scope>
    <source>
        <strain evidence="9">DSM 15286 / JCM 11887 / CIR29812</strain>
    </source>
</reference>
<proteinExistence type="inferred from homology"/>
<keyword evidence="6 7" id="KW-0961">Cell wall biogenesis/degradation</keyword>
<dbReference type="OrthoDB" id="9801055at2"/>
<dbReference type="AlphaFoldDB" id="F8AC01"/>
<dbReference type="Gene3D" id="3.40.50.1860">
    <property type="match status" value="2"/>
</dbReference>
<feature type="active site" description="Proton donor/acceptor" evidence="7">
    <location>
        <position position="69"/>
    </location>
</feature>
<dbReference type="eggNOG" id="COG0796">
    <property type="taxonomic scope" value="Bacteria"/>
</dbReference>
<name>F8AC01_THEID</name>
<dbReference type="HAMAP" id="MF_00258">
    <property type="entry name" value="Glu_racemase"/>
    <property type="match status" value="1"/>
</dbReference>
<comment type="pathway">
    <text evidence="7">Cell wall biogenesis; peptidoglycan biosynthesis.</text>
</comment>
<keyword evidence="5 7" id="KW-0413">Isomerase</keyword>
<evidence type="ECO:0000256" key="3">
    <source>
        <dbReference type="ARBA" id="ARBA00022960"/>
    </source>
</evidence>
<evidence type="ECO:0000256" key="2">
    <source>
        <dbReference type="ARBA" id="ARBA00013090"/>
    </source>
</evidence>
<reference evidence="8 9" key="2">
    <citation type="journal article" date="2012" name="Stand. Genomic Sci.">
        <title>Complete genome sequence of the thermophilic sulfate-reducing ocean bacterium Thermodesulfatator indicus type strain (CIR29812(T)).</title>
        <authorList>
            <person name="Anderson I."/>
            <person name="Saunders E."/>
            <person name="Lapidus A."/>
            <person name="Nolan M."/>
            <person name="Lucas S."/>
            <person name="Tice H."/>
            <person name="Del Rio T.G."/>
            <person name="Cheng J.F."/>
            <person name="Han C."/>
            <person name="Tapia R."/>
            <person name="Goodwin L.A."/>
            <person name="Pitluck S."/>
            <person name="Liolios K."/>
            <person name="Mavromatis K."/>
            <person name="Pagani I."/>
            <person name="Ivanova N."/>
            <person name="Mikhailova N."/>
            <person name="Pati A."/>
            <person name="Chen A."/>
            <person name="Palaniappan K."/>
            <person name="Land M."/>
            <person name="Hauser L."/>
            <person name="Jeffries C.D."/>
            <person name="Chang Y.J."/>
            <person name="Brambilla E.M."/>
            <person name="Rohde M."/>
            <person name="Spring S."/>
            <person name="Goker M."/>
            <person name="Detter J.C."/>
            <person name="Woyke T."/>
            <person name="Bristow J."/>
            <person name="Eisen J.A."/>
            <person name="Markowitz V."/>
            <person name="Hugenholtz P."/>
            <person name="Kyrpides N.C."/>
            <person name="Klenk H.P."/>
        </authorList>
    </citation>
    <scope>NUCLEOTIDE SEQUENCE [LARGE SCALE GENOMIC DNA]</scope>
    <source>
        <strain evidence="9">DSM 15286 / JCM 11887 / CIR29812</strain>
    </source>
</reference>
<dbReference type="Pfam" id="PF01177">
    <property type="entry name" value="Asp_Glu_race"/>
    <property type="match status" value="1"/>
</dbReference>
<keyword evidence="4 7" id="KW-0573">Peptidoglycan synthesis</keyword>
<dbReference type="STRING" id="667014.Thein_1844"/>
<dbReference type="Proteomes" id="UP000006793">
    <property type="component" value="Chromosome"/>
</dbReference>
<dbReference type="HOGENOM" id="CLU_052344_0_2_0"/>
<dbReference type="KEGG" id="tid:Thein_1844"/>
<dbReference type="FunCoup" id="F8AC01">
    <property type="interactions" value="210"/>
</dbReference>
<comment type="catalytic activity">
    <reaction evidence="1 7">
        <text>L-glutamate = D-glutamate</text>
        <dbReference type="Rhea" id="RHEA:12813"/>
        <dbReference type="ChEBI" id="CHEBI:29985"/>
        <dbReference type="ChEBI" id="CHEBI:29986"/>
        <dbReference type="EC" id="5.1.1.3"/>
    </reaction>
</comment>
<protein>
    <recommendedName>
        <fullName evidence="2 7">Glutamate racemase</fullName>
        <ecNumber evidence="2 7">5.1.1.3</ecNumber>
    </recommendedName>
</protein>
<dbReference type="GO" id="GO:0008881">
    <property type="term" value="F:glutamate racemase activity"/>
    <property type="evidence" value="ECO:0007669"/>
    <property type="project" value="UniProtKB-UniRule"/>
</dbReference>
<evidence type="ECO:0000256" key="5">
    <source>
        <dbReference type="ARBA" id="ARBA00023235"/>
    </source>
</evidence>
<comment type="similarity">
    <text evidence="7">Belongs to the aspartate/glutamate racemases family.</text>
</comment>
<dbReference type="PANTHER" id="PTHR21198:SF2">
    <property type="entry name" value="GLUTAMATE RACEMASE"/>
    <property type="match status" value="1"/>
</dbReference>
<dbReference type="InterPro" id="IPR033134">
    <property type="entry name" value="Asp/Glu_racemase_AS_2"/>
</dbReference>
<accession>F8AC01</accession>
<dbReference type="FunFam" id="3.40.50.1860:FF:000001">
    <property type="entry name" value="Glutamate racemase"/>
    <property type="match status" value="1"/>
</dbReference>
<dbReference type="InterPro" id="IPR001920">
    <property type="entry name" value="Asp/Glu_race"/>
</dbReference>
<evidence type="ECO:0000256" key="7">
    <source>
        <dbReference type="HAMAP-Rule" id="MF_00258"/>
    </source>
</evidence>
<evidence type="ECO:0000256" key="4">
    <source>
        <dbReference type="ARBA" id="ARBA00022984"/>
    </source>
</evidence>
<dbReference type="InParanoid" id="F8AC01"/>
<dbReference type="PANTHER" id="PTHR21198">
    <property type="entry name" value="GLUTAMATE RACEMASE"/>
    <property type="match status" value="1"/>
</dbReference>
<dbReference type="InterPro" id="IPR004391">
    <property type="entry name" value="Glu_race"/>
</dbReference>
<dbReference type="EC" id="5.1.1.3" evidence="2 7"/>
<dbReference type="GO" id="GO:0071555">
    <property type="term" value="P:cell wall organization"/>
    <property type="evidence" value="ECO:0007669"/>
    <property type="project" value="UniProtKB-KW"/>
</dbReference>
<feature type="binding site" evidence="7">
    <location>
        <begin position="6"/>
        <end position="7"/>
    </location>
    <ligand>
        <name>substrate</name>
    </ligand>
</feature>
<dbReference type="PaxDb" id="667014-Thein_1844"/>
<keyword evidence="3 7" id="KW-0133">Cell shape</keyword>
<dbReference type="RefSeq" id="WP_013908438.1">
    <property type="nucleotide sequence ID" value="NC_015681.1"/>
</dbReference>
<dbReference type="PROSITE" id="PS00924">
    <property type="entry name" value="ASP_GLU_RACEMASE_2"/>
    <property type="match status" value="1"/>
</dbReference>
<feature type="active site" description="Proton donor/acceptor" evidence="7">
    <location>
        <position position="181"/>
    </location>
</feature>
<comment type="function">
    <text evidence="7">Provides the (R)-glutamate required for cell wall biosynthesis.</text>
</comment>
<dbReference type="UniPathway" id="UPA00219"/>
<evidence type="ECO:0000256" key="6">
    <source>
        <dbReference type="ARBA" id="ARBA00023316"/>
    </source>
</evidence>
<organism evidence="8 9">
    <name type="scientific">Thermodesulfatator indicus (strain DSM 15286 / JCM 11887 / CIR29812)</name>
    <dbReference type="NCBI Taxonomy" id="667014"/>
    <lineage>
        <taxon>Bacteria</taxon>
        <taxon>Pseudomonadati</taxon>
        <taxon>Thermodesulfobacteriota</taxon>
        <taxon>Thermodesulfobacteria</taxon>
        <taxon>Thermodesulfobacteriales</taxon>
        <taxon>Thermodesulfatatoraceae</taxon>
        <taxon>Thermodesulfatator</taxon>
    </lineage>
</organism>
<dbReference type="PATRIC" id="fig|667014.3.peg.1896"/>
<comment type="caution">
    <text evidence="7">Lacks conserved residue(s) required for the propagation of feature annotation.</text>
</comment>
<feature type="binding site" evidence="7">
    <location>
        <begin position="38"/>
        <end position="39"/>
    </location>
    <ligand>
        <name>substrate</name>
    </ligand>
</feature>
<dbReference type="EMBL" id="CP002683">
    <property type="protein sequence ID" value="AEH45699.1"/>
    <property type="molecule type" value="Genomic_DNA"/>
</dbReference>
<dbReference type="InterPro" id="IPR015942">
    <property type="entry name" value="Asp/Glu/hydantoin_racemase"/>
</dbReference>
<keyword evidence="9" id="KW-1185">Reference proteome</keyword>
<sequence length="276" mass="30569">MIGVFDSGIGGLTIVREILRKLPGYRIIYFGDTARTPYGTKSPETIISYAIQDAEFLLEYGAKIIVVACHSASSVATEALRERFPDVPIFEVVSPSVKKALAVTTKKIIGVIGTRATISSGIYQRKIAAIDPEVKVYGNACPLLVPLVEEGWLKKPETRRIVKKCLIPLKIRGIDTLVLGCTHYPLLKPVIQAKAGRRVRLVDPAEEVAIEVAEFLKANPRFEEKLSRGDEPLIYVSDLTEAFERVARLFMGRRITLLKADCEMSHIIKPHITKTG</sequence>
<evidence type="ECO:0000313" key="8">
    <source>
        <dbReference type="EMBL" id="AEH45699.1"/>
    </source>
</evidence>
<dbReference type="NCBIfam" id="TIGR00067">
    <property type="entry name" value="glut_race"/>
    <property type="match status" value="1"/>
</dbReference>
<dbReference type="GO" id="GO:0009252">
    <property type="term" value="P:peptidoglycan biosynthetic process"/>
    <property type="evidence" value="ECO:0007669"/>
    <property type="project" value="UniProtKB-UniRule"/>
</dbReference>
<dbReference type="SUPFAM" id="SSF53681">
    <property type="entry name" value="Aspartate/glutamate racemase"/>
    <property type="match status" value="2"/>
</dbReference>